<accession>A0A9Q3C0C6</accession>
<dbReference type="AlphaFoldDB" id="A0A9Q3C0C6"/>
<protein>
    <submittedName>
        <fullName evidence="1">Uncharacterized protein</fullName>
    </submittedName>
</protein>
<dbReference type="Proteomes" id="UP000765509">
    <property type="component" value="Unassembled WGS sequence"/>
</dbReference>
<dbReference type="EMBL" id="AVOT02003859">
    <property type="protein sequence ID" value="MBW0474802.1"/>
    <property type="molecule type" value="Genomic_DNA"/>
</dbReference>
<evidence type="ECO:0000313" key="2">
    <source>
        <dbReference type="Proteomes" id="UP000765509"/>
    </source>
</evidence>
<organism evidence="1 2">
    <name type="scientific">Austropuccinia psidii MF-1</name>
    <dbReference type="NCBI Taxonomy" id="1389203"/>
    <lineage>
        <taxon>Eukaryota</taxon>
        <taxon>Fungi</taxon>
        <taxon>Dikarya</taxon>
        <taxon>Basidiomycota</taxon>
        <taxon>Pucciniomycotina</taxon>
        <taxon>Pucciniomycetes</taxon>
        <taxon>Pucciniales</taxon>
        <taxon>Sphaerophragmiaceae</taxon>
        <taxon>Austropuccinia</taxon>
    </lineage>
</organism>
<comment type="caution">
    <text evidence="1">The sequence shown here is derived from an EMBL/GenBank/DDBJ whole genome shotgun (WGS) entry which is preliminary data.</text>
</comment>
<reference evidence="1" key="1">
    <citation type="submission" date="2021-03" db="EMBL/GenBank/DDBJ databases">
        <title>Draft genome sequence of rust myrtle Austropuccinia psidii MF-1, a brazilian biotype.</title>
        <authorList>
            <person name="Quecine M.C."/>
            <person name="Pachon D.M.R."/>
            <person name="Bonatelli M.L."/>
            <person name="Correr F.H."/>
            <person name="Franceschini L.M."/>
            <person name="Leite T.F."/>
            <person name="Margarido G.R.A."/>
            <person name="Almeida C.A."/>
            <person name="Ferrarezi J.A."/>
            <person name="Labate C.A."/>
        </authorList>
    </citation>
    <scope>NUCLEOTIDE SEQUENCE</scope>
    <source>
        <strain evidence="1">MF-1</strain>
    </source>
</reference>
<sequence>MPIPIMGPRKLYYYLEGSLFEAYTDCTELKSLLNLKTTNRHKLRWQIAIQEYRDNMNSLYKEGKVHTNADGLSRWPMDNVKRNPAYNPGVASKISIHFMEVDRQKNLIFSEWEPGSGTLYNGNYESEDTEKFILRIGSPEINKEFFNTVHKYYAKHKYCRILTSLLKQTYRIPQLEFQLEEPLLRDCKDKMLFLIDGLLYNR</sequence>
<evidence type="ECO:0000313" key="1">
    <source>
        <dbReference type="EMBL" id="MBW0474802.1"/>
    </source>
</evidence>
<proteinExistence type="predicted"/>
<keyword evidence="2" id="KW-1185">Reference proteome</keyword>
<gene>
    <name evidence="1" type="ORF">O181_014517</name>
</gene>
<name>A0A9Q3C0C6_9BASI</name>